<dbReference type="RefSeq" id="WP_092097929.1">
    <property type="nucleotide sequence ID" value="NZ_FOOT01000001.1"/>
</dbReference>
<evidence type="ECO:0000313" key="3">
    <source>
        <dbReference type="Proteomes" id="UP000198724"/>
    </source>
</evidence>
<dbReference type="EMBL" id="FOOT01000001">
    <property type="protein sequence ID" value="SFF84074.1"/>
    <property type="molecule type" value="Genomic_DNA"/>
</dbReference>
<dbReference type="InterPro" id="IPR019999">
    <property type="entry name" value="Anth_synth_I-like"/>
</dbReference>
<reference evidence="3" key="1">
    <citation type="submission" date="2016-10" db="EMBL/GenBank/DDBJ databases">
        <authorList>
            <person name="Varghese N."/>
            <person name="Submissions S."/>
        </authorList>
    </citation>
    <scope>NUCLEOTIDE SEQUENCE [LARGE SCALE GENOMIC DNA]</scope>
    <source>
        <strain evidence="3">LP51</strain>
    </source>
</reference>
<proteinExistence type="predicted"/>
<dbReference type="Pfam" id="PF00425">
    <property type="entry name" value="Chorismate_bind"/>
    <property type="match status" value="1"/>
</dbReference>
<dbReference type="InterPro" id="IPR015890">
    <property type="entry name" value="Chorismate_C"/>
</dbReference>
<keyword evidence="3" id="KW-1185">Reference proteome</keyword>
<dbReference type="InterPro" id="IPR005801">
    <property type="entry name" value="ADC_synthase"/>
</dbReference>
<dbReference type="PRINTS" id="PR00095">
    <property type="entry name" value="ANTSNTHASEI"/>
</dbReference>
<dbReference type="PANTHER" id="PTHR11236">
    <property type="entry name" value="AMINOBENZOATE/ANTHRANILATE SYNTHASE"/>
    <property type="match status" value="1"/>
</dbReference>
<dbReference type="InterPro" id="IPR005802">
    <property type="entry name" value="ADC_synth_comp_1"/>
</dbReference>
<dbReference type="GO" id="GO:0046820">
    <property type="term" value="F:4-amino-4-deoxychorismate synthase activity"/>
    <property type="evidence" value="ECO:0007669"/>
    <property type="project" value="TreeGrafter"/>
</dbReference>
<dbReference type="SUPFAM" id="SSF56322">
    <property type="entry name" value="ADC synthase"/>
    <property type="match status" value="1"/>
</dbReference>
<dbReference type="AlphaFoldDB" id="A0A1I2LY34"/>
<dbReference type="PANTHER" id="PTHR11236:SF50">
    <property type="entry name" value="AMINODEOXYCHORISMATE SYNTHASE COMPONENT 1"/>
    <property type="match status" value="1"/>
</dbReference>
<protein>
    <submittedName>
        <fullName evidence="2">Para-aminobenzoate synthetase component 1</fullName>
    </submittedName>
</protein>
<dbReference type="STRING" id="1436961.SAMN05421739_10180"/>
<name>A0A1I2LY34_9BACT</name>
<dbReference type="NCBIfam" id="TIGR00553">
    <property type="entry name" value="pabB"/>
    <property type="match status" value="1"/>
</dbReference>
<dbReference type="GO" id="GO:0000162">
    <property type="term" value="P:L-tryptophan biosynthetic process"/>
    <property type="evidence" value="ECO:0007669"/>
    <property type="project" value="TreeGrafter"/>
</dbReference>
<organism evidence="2 3">
    <name type="scientific">Pontibacter chinhatensis</name>
    <dbReference type="NCBI Taxonomy" id="1436961"/>
    <lineage>
        <taxon>Bacteria</taxon>
        <taxon>Pseudomonadati</taxon>
        <taxon>Bacteroidota</taxon>
        <taxon>Cytophagia</taxon>
        <taxon>Cytophagales</taxon>
        <taxon>Hymenobacteraceae</taxon>
        <taxon>Pontibacter</taxon>
    </lineage>
</organism>
<feature type="domain" description="Chorismate-utilising enzyme C-terminal" evidence="1">
    <location>
        <begin position="164"/>
        <end position="420"/>
    </location>
</feature>
<dbReference type="Proteomes" id="UP000198724">
    <property type="component" value="Unassembled WGS sequence"/>
</dbReference>
<dbReference type="Gene3D" id="3.60.120.10">
    <property type="entry name" value="Anthranilate synthase"/>
    <property type="match status" value="1"/>
</dbReference>
<evidence type="ECO:0000259" key="1">
    <source>
        <dbReference type="Pfam" id="PF00425"/>
    </source>
</evidence>
<dbReference type="OrthoDB" id="9803598at2"/>
<gene>
    <name evidence="2" type="ORF">SAMN05421739_10180</name>
</gene>
<sequence>MKYKIDIRLTDLPVPVAEFRLKALAWADAHPLAAYYTSNGIAYPHQGFEEVLAVSGGDILPLQQENAFEELRRLLEAQHPLLCGFLSYDLKNQTERLSSHNPDGLGFPLLAFFAPKVYLYFKSTSISIYTLDNNSSFILDNILATPTPKPAAPQSIKLQQRVSREQYVAQVKRVQEHILEGDVYELNYCMEFFAEQVRLQPLVLYLALNAASPTPFSGYLKLHDKYLLCASPERFLKKEGQKLISQPIKGTIRRGNTSEEDLQLKHRLRHDEKELAENMMIVDLVRNDLSRSCATGTVHVEEMFGIYGFQQVWQMISTVAGELKPEKDLVDALRGAFPMGSMTGAPKISAMQLIEELEDSRRGLYSGAFGYIKPNGDCDFNVVIRSIQYNASNGYLSFMVGSAITYDSDPELEYEECLLKAKAMFKVLSNE</sequence>
<dbReference type="GO" id="GO:0009396">
    <property type="term" value="P:folic acid-containing compound biosynthetic process"/>
    <property type="evidence" value="ECO:0007669"/>
    <property type="project" value="InterPro"/>
</dbReference>
<accession>A0A1I2LY34</accession>
<evidence type="ECO:0000313" key="2">
    <source>
        <dbReference type="EMBL" id="SFF84074.1"/>
    </source>
</evidence>